<accession>A0A6I4IRR6</accession>
<evidence type="ECO:0008006" key="3">
    <source>
        <dbReference type="Google" id="ProtNLM"/>
    </source>
</evidence>
<evidence type="ECO:0000313" key="2">
    <source>
        <dbReference type="Proteomes" id="UP000431264"/>
    </source>
</evidence>
<keyword evidence="2" id="KW-1185">Reference proteome</keyword>
<evidence type="ECO:0000313" key="1">
    <source>
        <dbReference type="EMBL" id="MVO07697.1"/>
    </source>
</evidence>
<sequence length="450" mass="53477">MNLSEKKVLFITTYKARDFEGNALVGYYLYKNYAIESQFIHGYSVKQEIEKLKPAVLIMDHLVWDHKKELAVWANSVGVRVVLLFTEGYYKDISSFDKIFGHPNADKLNVTKYLVWNNQMVKRVKDLDYSDEFSQKMIVTGSPRFDFLTNTSLSSFGFSKLDFIKKYDLQDYKEIITYMSTTPYQGYSFEKFYSRYKKKANFSDEIIRNFYDDNQNQFRNHTTIIKKLAVSNPEIVFFYKAHPSEAYISNYETVFEGVNNIKLISNENVRPFLQYSNLVIQRNCTTALESWLLGKPVVQLDDADYNSKTYKEHLDYSYLINNFEELDAFIKSKEYQNWNVDNVATFLEGIFGKLDGLAYKRVADEILMELEKWNEIDQRNLENNLLKYRKEVDTRFINRVKDFLRLDRKTSLRPKVYIKRLFRKKKNNSNEVNIEPNEVHEFYNKLNDFV</sequence>
<protein>
    <recommendedName>
        <fullName evidence="3">CDP-Glycerol:Poly(Glycerophosphate) glycerophosphotransferase</fullName>
    </recommendedName>
</protein>
<dbReference type="OrthoDB" id="5430637at2"/>
<organism evidence="1 2">
    <name type="scientific">Flavobacterium profundi</name>
    <dbReference type="NCBI Taxonomy" id="1774945"/>
    <lineage>
        <taxon>Bacteria</taxon>
        <taxon>Pseudomonadati</taxon>
        <taxon>Bacteroidota</taxon>
        <taxon>Flavobacteriia</taxon>
        <taxon>Flavobacteriales</taxon>
        <taxon>Flavobacteriaceae</taxon>
        <taxon>Flavobacterium</taxon>
    </lineage>
</organism>
<comment type="caution">
    <text evidence="1">The sequence shown here is derived from an EMBL/GenBank/DDBJ whole genome shotgun (WGS) entry which is preliminary data.</text>
</comment>
<reference evidence="2" key="1">
    <citation type="submission" date="2019-05" db="EMBL/GenBank/DDBJ databases">
        <title>Flavobacterium profundi sp. nov., isolated from a deep-sea seamount.</title>
        <authorList>
            <person name="Zhang D.-C."/>
        </authorList>
    </citation>
    <scope>NUCLEOTIDE SEQUENCE [LARGE SCALE GENOMIC DNA]</scope>
    <source>
        <strain evidence="2">TP390</strain>
    </source>
</reference>
<dbReference type="Proteomes" id="UP000431264">
    <property type="component" value="Unassembled WGS sequence"/>
</dbReference>
<dbReference type="SUPFAM" id="SSF53756">
    <property type="entry name" value="UDP-Glycosyltransferase/glycogen phosphorylase"/>
    <property type="match status" value="1"/>
</dbReference>
<dbReference type="NCBIfam" id="TIGR04396">
    <property type="entry name" value="surf_polysacc"/>
    <property type="match status" value="1"/>
</dbReference>
<dbReference type="AlphaFoldDB" id="A0A6I4IRR6"/>
<dbReference type="RefSeq" id="WP_140996112.1">
    <property type="nucleotide sequence ID" value="NZ_VDCZ01000001.1"/>
</dbReference>
<proteinExistence type="predicted"/>
<dbReference type="EMBL" id="WQLW01000001">
    <property type="protein sequence ID" value="MVO07697.1"/>
    <property type="molecule type" value="Genomic_DNA"/>
</dbReference>
<dbReference type="InterPro" id="IPR030906">
    <property type="entry name" value="Surf_polysacc"/>
</dbReference>
<name>A0A6I4IRR6_9FLAO</name>
<gene>
    <name evidence="1" type="ORF">GOQ30_00800</name>
</gene>
<dbReference type="NCBIfam" id="NF046086">
    <property type="entry name" value="BFO_1060_trans"/>
    <property type="match status" value="1"/>
</dbReference>